<dbReference type="PANTHER" id="PTHR21022:SF19">
    <property type="entry name" value="PREPHENATE DEHYDRATASE-RELATED"/>
    <property type="match status" value="1"/>
</dbReference>
<dbReference type="EC" id="4.2.1.51" evidence="2"/>
<dbReference type="Gene3D" id="3.30.70.260">
    <property type="match status" value="1"/>
</dbReference>
<evidence type="ECO:0000256" key="7">
    <source>
        <dbReference type="ARBA" id="ARBA00023239"/>
    </source>
</evidence>
<dbReference type="GO" id="GO:0004664">
    <property type="term" value="F:prephenate dehydratase activity"/>
    <property type="evidence" value="ECO:0007669"/>
    <property type="project" value="UniProtKB-EC"/>
</dbReference>
<dbReference type="CDD" id="cd13632">
    <property type="entry name" value="PBP2_Aa-PDT_like"/>
    <property type="match status" value="1"/>
</dbReference>
<keyword evidence="7 11" id="KW-0456">Lyase</keyword>
<evidence type="ECO:0000256" key="3">
    <source>
        <dbReference type="ARBA" id="ARBA00021872"/>
    </source>
</evidence>
<dbReference type="CDD" id="cd04905">
    <property type="entry name" value="ACT_CM-PDT"/>
    <property type="match status" value="1"/>
</dbReference>
<keyword evidence="12" id="KW-1185">Reference proteome</keyword>
<comment type="caution">
    <text evidence="11">The sequence shown here is derived from an EMBL/GenBank/DDBJ whole genome shotgun (WGS) entry which is preliminary data.</text>
</comment>
<evidence type="ECO:0000256" key="8">
    <source>
        <dbReference type="ARBA" id="ARBA00047848"/>
    </source>
</evidence>
<proteinExistence type="predicted"/>
<accession>A0ABX0SJK3</accession>
<dbReference type="SUPFAM" id="SSF53850">
    <property type="entry name" value="Periplasmic binding protein-like II"/>
    <property type="match status" value="1"/>
</dbReference>
<name>A0ABX0SJK3_9ACTN</name>
<evidence type="ECO:0000256" key="4">
    <source>
        <dbReference type="ARBA" id="ARBA00022605"/>
    </source>
</evidence>
<evidence type="ECO:0000256" key="6">
    <source>
        <dbReference type="ARBA" id="ARBA00023222"/>
    </source>
</evidence>
<dbReference type="Pfam" id="PF00800">
    <property type="entry name" value="PDT"/>
    <property type="match status" value="1"/>
</dbReference>
<dbReference type="RefSeq" id="WP_167171225.1">
    <property type="nucleotide sequence ID" value="NZ_BAAAOO010000006.1"/>
</dbReference>
<evidence type="ECO:0000259" key="9">
    <source>
        <dbReference type="PROSITE" id="PS51171"/>
    </source>
</evidence>
<dbReference type="SUPFAM" id="SSF55021">
    <property type="entry name" value="ACT-like"/>
    <property type="match status" value="1"/>
</dbReference>
<dbReference type="InterPro" id="IPR002912">
    <property type="entry name" value="ACT_dom"/>
</dbReference>
<dbReference type="PANTHER" id="PTHR21022">
    <property type="entry name" value="PREPHENATE DEHYDRATASE P PROTEIN"/>
    <property type="match status" value="1"/>
</dbReference>
<evidence type="ECO:0000256" key="1">
    <source>
        <dbReference type="ARBA" id="ARBA00004741"/>
    </source>
</evidence>
<keyword evidence="4" id="KW-0028">Amino-acid biosynthesis</keyword>
<comment type="catalytic activity">
    <reaction evidence="8">
        <text>prephenate + H(+) = 3-phenylpyruvate + CO2 + H2O</text>
        <dbReference type="Rhea" id="RHEA:21648"/>
        <dbReference type="ChEBI" id="CHEBI:15377"/>
        <dbReference type="ChEBI" id="CHEBI:15378"/>
        <dbReference type="ChEBI" id="CHEBI:16526"/>
        <dbReference type="ChEBI" id="CHEBI:18005"/>
        <dbReference type="ChEBI" id="CHEBI:29934"/>
        <dbReference type="EC" id="4.2.1.51"/>
    </reaction>
</comment>
<dbReference type="Proteomes" id="UP000749311">
    <property type="component" value="Unassembled WGS sequence"/>
</dbReference>
<dbReference type="PROSITE" id="PS51171">
    <property type="entry name" value="PREPHENATE_DEHYDR_3"/>
    <property type="match status" value="1"/>
</dbReference>
<protein>
    <recommendedName>
        <fullName evidence="3">Prephenate dehydratase</fullName>
        <ecNumber evidence="2">4.2.1.51</ecNumber>
    </recommendedName>
</protein>
<dbReference type="InterPro" id="IPR008242">
    <property type="entry name" value="Chor_mutase/pphenate_deHydtase"/>
</dbReference>
<dbReference type="PROSITE" id="PS51671">
    <property type="entry name" value="ACT"/>
    <property type="match status" value="1"/>
</dbReference>
<feature type="domain" description="Prephenate dehydratase" evidence="9">
    <location>
        <begin position="1"/>
        <end position="179"/>
    </location>
</feature>
<evidence type="ECO:0000313" key="11">
    <source>
        <dbReference type="EMBL" id="NIH58558.1"/>
    </source>
</evidence>
<keyword evidence="5" id="KW-0057">Aromatic amino acid biosynthesis</keyword>
<dbReference type="Gene3D" id="3.40.190.10">
    <property type="entry name" value="Periplasmic binding protein-like II"/>
    <property type="match status" value="2"/>
</dbReference>
<dbReference type="InterPro" id="IPR001086">
    <property type="entry name" value="Preph_deHydtase"/>
</dbReference>
<dbReference type="NCBIfam" id="NF008865">
    <property type="entry name" value="PRK11898.1"/>
    <property type="match status" value="1"/>
</dbReference>
<organism evidence="11 12">
    <name type="scientific">Brooklawnia cerclae</name>
    <dbReference type="NCBI Taxonomy" id="349934"/>
    <lineage>
        <taxon>Bacteria</taxon>
        <taxon>Bacillati</taxon>
        <taxon>Actinomycetota</taxon>
        <taxon>Actinomycetes</taxon>
        <taxon>Propionibacteriales</taxon>
        <taxon>Propionibacteriaceae</taxon>
        <taxon>Brooklawnia</taxon>
    </lineage>
</organism>
<comment type="pathway">
    <text evidence="1">Amino-acid biosynthesis; L-phenylalanine biosynthesis; phenylpyruvate from prephenate: step 1/1.</text>
</comment>
<evidence type="ECO:0000256" key="5">
    <source>
        <dbReference type="ARBA" id="ARBA00023141"/>
    </source>
</evidence>
<dbReference type="PIRSF" id="PIRSF001500">
    <property type="entry name" value="Chor_mut_pdt_Ppr"/>
    <property type="match status" value="1"/>
</dbReference>
<evidence type="ECO:0000313" key="12">
    <source>
        <dbReference type="Proteomes" id="UP000749311"/>
    </source>
</evidence>
<evidence type="ECO:0000259" key="10">
    <source>
        <dbReference type="PROSITE" id="PS51671"/>
    </source>
</evidence>
<sequence>MRGFFGPEGTFTHQALLTLGDEPAIPLPTVKRALDAVRSGEVEASLVPIENSIEGGVSATLDYLALPDDPLQIVQEVVIPVSFDLCVRRGTKLGQVRRVVSHPHAIAQVRGWLDEHLPDAVVVERGSTAGAAELVADPASGFDAAVCAPVAGKMYGLVSAAHHISDNDRAATRFVLVSRPGRSPLRTGHDKTSLVAYMRQDHPGALLEILQQFAVRGVNLCRIESRPTKTTLGEYCFSIDAEGHVSEARMAEALMGLRRICKDVVFLGSYPRADRKSPKVPYGGKDSDYHEAQAWVRSIEPLGDDDPNPSSHEN</sequence>
<keyword evidence="6" id="KW-0584">Phenylalanine biosynthesis</keyword>
<dbReference type="InterPro" id="IPR045865">
    <property type="entry name" value="ACT-like_dom_sf"/>
</dbReference>
<feature type="domain" description="ACT" evidence="10">
    <location>
        <begin position="194"/>
        <end position="271"/>
    </location>
</feature>
<evidence type="ECO:0000256" key="2">
    <source>
        <dbReference type="ARBA" id="ARBA00013147"/>
    </source>
</evidence>
<dbReference type="EMBL" id="JAAMOZ010000004">
    <property type="protein sequence ID" value="NIH58558.1"/>
    <property type="molecule type" value="Genomic_DNA"/>
</dbReference>
<gene>
    <name evidence="11" type="ORF">FB473_003255</name>
</gene>
<reference evidence="11 12" key="1">
    <citation type="submission" date="2020-02" db="EMBL/GenBank/DDBJ databases">
        <title>Sequencing the genomes of 1000 actinobacteria strains.</title>
        <authorList>
            <person name="Klenk H.-P."/>
        </authorList>
    </citation>
    <scope>NUCLEOTIDE SEQUENCE [LARGE SCALE GENOMIC DNA]</scope>
    <source>
        <strain evidence="11 12">DSM 19609</strain>
    </source>
</reference>